<dbReference type="EMBL" id="CP036278">
    <property type="protein sequence ID" value="QDU58846.1"/>
    <property type="molecule type" value="Genomic_DNA"/>
</dbReference>
<keyword evidence="1" id="KW-0677">Repeat</keyword>
<dbReference type="Pfam" id="PF00023">
    <property type="entry name" value="Ank"/>
    <property type="match status" value="1"/>
</dbReference>
<dbReference type="RefSeq" id="WP_145251351.1">
    <property type="nucleotide sequence ID" value="NZ_CP036278.1"/>
</dbReference>
<dbReference type="InterPro" id="IPR002110">
    <property type="entry name" value="Ankyrin_rpt"/>
</dbReference>
<reference evidence="4 5" key="1">
    <citation type="submission" date="2019-02" db="EMBL/GenBank/DDBJ databases">
        <title>Deep-cultivation of Planctomycetes and their phenomic and genomic characterization uncovers novel biology.</title>
        <authorList>
            <person name="Wiegand S."/>
            <person name="Jogler M."/>
            <person name="Boedeker C."/>
            <person name="Pinto D."/>
            <person name="Vollmers J."/>
            <person name="Rivas-Marin E."/>
            <person name="Kohn T."/>
            <person name="Peeters S.H."/>
            <person name="Heuer A."/>
            <person name="Rast P."/>
            <person name="Oberbeckmann S."/>
            <person name="Bunk B."/>
            <person name="Jeske O."/>
            <person name="Meyerdierks A."/>
            <person name="Storesund J.E."/>
            <person name="Kallscheuer N."/>
            <person name="Luecker S."/>
            <person name="Lage O.M."/>
            <person name="Pohl T."/>
            <person name="Merkel B.J."/>
            <person name="Hornburger P."/>
            <person name="Mueller R.-W."/>
            <person name="Bruemmer F."/>
            <person name="Labrenz M."/>
            <person name="Spormann A.M."/>
            <person name="Op den Camp H."/>
            <person name="Overmann J."/>
            <person name="Amann R."/>
            <person name="Jetten M.S.M."/>
            <person name="Mascher T."/>
            <person name="Medema M.H."/>
            <person name="Devos D.P."/>
            <person name="Kaster A.-K."/>
            <person name="Ovreas L."/>
            <person name="Rohde M."/>
            <person name="Galperin M.Y."/>
            <person name="Jogler C."/>
        </authorList>
    </citation>
    <scope>NUCLEOTIDE SEQUENCE [LARGE SCALE GENOMIC DNA]</scope>
    <source>
        <strain evidence="4 5">Pan181</strain>
    </source>
</reference>
<evidence type="ECO:0000256" key="2">
    <source>
        <dbReference type="ARBA" id="ARBA00023043"/>
    </source>
</evidence>
<proteinExistence type="predicted"/>
<evidence type="ECO:0000256" key="3">
    <source>
        <dbReference type="PROSITE-ProRule" id="PRU00023"/>
    </source>
</evidence>
<dbReference type="OrthoDB" id="6692170at2"/>
<dbReference type="Proteomes" id="UP000315750">
    <property type="component" value="Chromosome"/>
</dbReference>
<evidence type="ECO:0000256" key="1">
    <source>
        <dbReference type="ARBA" id="ARBA00022737"/>
    </source>
</evidence>
<keyword evidence="2 3" id="KW-0040">ANK repeat</keyword>
<dbReference type="InterPro" id="IPR036770">
    <property type="entry name" value="Ankyrin_rpt-contain_sf"/>
</dbReference>
<accession>A0A518AVT8</accession>
<dbReference type="PROSITE" id="PS50088">
    <property type="entry name" value="ANK_REPEAT"/>
    <property type="match status" value="2"/>
</dbReference>
<dbReference type="GO" id="GO:0085020">
    <property type="term" value="P:protein K6-linked ubiquitination"/>
    <property type="evidence" value="ECO:0007669"/>
    <property type="project" value="TreeGrafter"/>
</dbReference>
<dbReference type="GO" id="GO:0004842">
    <property type="term" value="F:ubiquitin-protein transferase activity"/>
    <property type="evidence" value="ECO:0007669"/>
    <property type="project" value="TreeGrafter"/>
</dbReference>
<organism evidence="4 5">
    <name type="scientific">Aeoliella mucimassa</name>
    <dbReference type="NCBI Taxonomy" id="2527972"/>
    <lineage>
        <taxon>Bacteria</taxon>
        <taxon>Pseudomonadati</taxon>
        <taxon>Planctomycetota</taxon>
        <taxon>Planctomycetia</taxon>
        <taxon>Pirellulales</taxon>
        <taxon>Lacipirellulaceae</taxon>
        <taxon>Aeoliella</taxon>
    </lineage>
</organism>
<evidence type="ECO:0000313" key="4">
    <source>
        <dbReference type="EMBL" id="QDU58846.1"/>
    </source>
</evidence>
<dbReference type="Gene3D" id="1.25.40.20">
    <property type="entry name" value="Ankyrin repeat-containing domain"/>
    <property type="match status" value="1"/>
</dbReference>
<keyword evidence="5" id="KW-1185">Reference proteome</keyword>
<sequence length="194" mass="21522">MHSQSHLEDLRELTVEEVREYCQANPEYVHETDGSGETPLMSACLLGRTELVRVLLEFGGQVNYIADDGDTPLKMAIEGCNEQSFNRELFDLLLTAGANPNAGLFPAFHLAVGRGLYDVVRFLAEHGADPNLRDADDSPPLFWAGVYSNSPNVKMMGLLVNLGADINQCDGVGRTIEQRFGREVMIEVQRHSER</sequence>
<dbReference type="AlphaFoldDB" id="A0A518AVT8"/>
<dbReference type="SUPFAM" id="SSF48403">
    <property type="entry name" value="Ankyrin repeat"/>
    <property type="match status" value="1"/>
</dbReference>
<gene>
    <name evidence="4" type="ORF">Pan181_50860</name>
</gene>
<dbReference type="PROSITE" id="PS50297">
    <property type="entry name" value="ANK_REP_REGION"/>
    <property type="match status" value="2"/>
</dbReference>
<feature type="repeat" description="ANK" evidence="3">
    <location>
        <begin position="107"/>
        <end position="135"/>
    </location>
</feature>
<dbReference type="PANTHER" id="PTHR24171">
    <property type="entry name" value="ANKYRIN REPEAT DOMAIN-CONTAINING PROTEIN 39-RELATED"/>
    <property type="match status" value="1"/>
</dbReference>
<dbReference type="PANTHER" id="PTHR24171:SF8">
    <property type="entry name" value="BRCA1-ASSOCIATED RING DOMAIN PROTEIN 1"/>
    <property type="match status" value="1"/>
</dbReference>
<evidence type="ECO:0000313" key="5">
    <source>
        <dbReference type="Proteomes" id="UP000315750"/>
    </source>
</evidence>
<dbReference type="PRINTS" id="PR01415">
    <property type="entry name" value="ANKYRIN"/>
</dbReference>
<feature type="repeat" description="ANK" evidence="3">
    <location>
        <begin position="35"/>
        <end position="67"/>
    </location>
</feature>
<protein>
    <submittedName>
        <fullName evidence="4">Ankyrin repeat protein</fullName>
    </submittedName>
</protein>
<dbReference type="KEGG" id="amuc:Pan181_50860"/>
<dbReference type="Pfam" id="PF12796">
    <property type="entry name" value="Ank_2"/>
    <property type="match status" value="1"/>
</dbReference>
<dbReference type="SMART" id="SM00248">
    <property type="entry name" value="ANK"/>
    <property type="match status" value="4"/>
</dbReference>
<name>A0A518AVT8_9BACT</name>